<dbReference type="InterPro" id="IPR023366">
    <property type="entry name" value="ATP_synth_asu-like_sf"/>
</dbReference>
<comment type="function">
    <text evidence="2">Catalyzes the dismutation of two molecules of 6,7-dimethyl-8-ribityllumazine, resulting in the formation of riboflavin and 5-amino-6-(D-ribitylamino)uracil.</text>
</comment>
<dbReference type="InterPro" id="IPR026017">
    <property type="entry name" value="Lumazine-bd_dom"/>
</dbReference>
<dbReference type="PANTHER" id="PTHR21098:SF12">
    <property type="entry name" value="RIBOFLAVIN SYNTHASE"/>
    <property type="match status" value="1"/>
</dbReference>
<dbReference type="SUPFAM" id="SSF63380">
    <property type="entry name" value="Riboflavin synthase domain-like"/>
    <property type="match status" value="2"/>
</dbReference>
<evidence type="ECO:0000256" key="4">
    <source>
        <dbReference type="ARBA" id="ARBA00012827"/>
    </source>
</evidence>
<evidence type="ECO:0000256" key="3">
    <source>
        <dbReference type="ARBA" id="ARBA00004887"/>
    </source>
</evidence>
<evidence type="ECO:0000256" key="7">
    <source>
        <dbReference type="ARBA" id="ARBA00022679"/>
    </source>
</evidence>
<dbReference type="FunFam" id="2.40.30.20:FF:000014">
    <property type="entry name" value="Riboflavin synthase, alpha subunit"/>
    <property type="match status" value="1"/>
</dbReference>
<dbReference type="AlphaFoldDB" id="Q8RIR2"/>
<gene>
    <name evidence="12" type="ordered locus">FN1507</name>
</gene>
<comment type="pathway">
    <text evidence="3">Cofactor biosynthesis; riboflavin biosynthesis; riboflavin from 2-hydroxy-3-oxobutyl phosphate and 5-amino-6-(D-ribitylamino)uracil: step 2/2.</text>
</comment>
<feature type="domain" description="Lumazine-binding" evidence="11">
    <location>
        <begin position="34"/>
        <end position="129"/>
    </location>
</feature>
<evidence type="ECO:0000256" key="1">
    <source>
        <dbReference type="ARBA" id="ARBA00000968"/>
    </source>
</evidence>
<feature type="repeat" description="Lumazine-binding" evidence="10">
    <location>
        <begin position="34"/>
        <end position="129"/>
    </location>
</feature>
<dbReference type="STRING" id="190304.FN1507"/>
<dbReference type="FunCoup" id="Q8RIR2">
    <property type="interactions" value="349"/>
</dbReference>
<dbReference type="NCBIfam" id="NF006767">
    <property type="entry name" value="PRK09289.1"/>
    <property type="match status" value="1"/>
</dbReference>
<dbReference type="PANTHER" id="PTHR21098">
    <property type="entry name" value="RIBOFLAVIN SYNTHASE ALPHA CHAIN"/>
    <property type="match status" value="1"/>
</dbReference>
<dbReference type="FunFam" id="2.40.30.20:FF:000004">
    <property type="entry name" value="Riboflavin synthase, alpha subunit"/>
    <property type="match status" value="1"/>
</dbReference>
<sequence>MSFPDLQRILDFLSLRNLLSNELFLIISEVRWYMFTGLVEEKGSVISLNNGDKSIKLKIKANKVLENVKLGDSIATNGVCLTVTEFSKDYFVADCMFETISRSNLKRLKAGDEVNLEKSITLATPLGGHLVTGDVDCEGEIVSITQEGVAKIYEIKISRKYMRYIVEKGRATIDGASLTVISLTDDTFSVSLIPHTQEKIILGSKKVGDIVNIETDLVGKYIEKFVYFDKLEQKENKKSKITREFLLENGF</sequence>
<accession>Q8RIR2</accession>
<protein>
    <recommendedName>
        <fullName evidence="5 9">Riboflavin synthase</fullName>
        <ecNumber evidence="4 9">2.5.1.9</ecNumber>
    </recommendedName>
</protein>
<dbReference type="CDD" id="cd00402">
    <property type="entry name" value="Riboflavin_synthase_like"/>
    <property type="match status" value="1"/>
</dbReference>
<feature type="repeat" description="Lumazine-binding" evidence="10">
    <location>
        <begin position="130"/>
        <end position="226"/>
    </location>
</feature>
<dbReference type="eggNOG" id="COG0307">
    <property type="taxonomic scope" value="Bacteria"/>
</dbReference>
<proteinExistence type="predicted"/>
<organism evidence="12">
    <name type="scientific">Fusobacterium nucleatum subsp. nucleatum (strain ATCC 25586 / DSM 15643 / BCRC 10681 / CIP 101130 / JCM 8532 / KCTC 2640 / LMG 13131 / VPI 4355)</name>
    <dbReference type="NCBI Taxonomy" id="190304"/>
    <lineage>
        <taxon>Bacteria</taxon>
        <taxon>Fusobacteriati</taxon>
        <taxon>Fusobacteriota</taxon>
        <taxon>Fusobacteriia</taxon>
        <taxon>Fusobacteriales</taxon>
        <taxon>Fusobacteriaceae</taxon>
        <taxon>Fusobacterium</taxon>
    </lineage>
</organism>
<dbReference type="KEGG" id="fnu:FN1507"/>
<dbReference type="GO" id="GO:0009231">
    <property type="term" value="P:riboflavin biosynthetic process"/>
    <property type="evidence" value="ECO:0000318"/>
    <property type="project" value="GO_Central"/>
</dbReference>
<dbReference type="InterPro" id="IPR001783">
    <property type="entry name" value="Lumazine-bd"/>
</dbReference>
<evidence type="ECO:0000256" key="2">
    <source>
        <dbReference type="ARBA" id="ARBA00002803"/>
    </source>
</evidence>
<dbReference type="HOGENOM" id="CLU_034388_2_0_0"/>
<reference evidence="12" key="1">
    <citation type="journal article" date="2002" name="J. Bacteriol.">
        <title>Genome sequence and analysis of the oral bacterium Fusobacterium nucleatum strain ATCC 25586.</title>
        <authorList>
            <person name="Kapatral V."/>
            <person name="Anderson I."/>
            <person name="Ivanova N."/>
            <person name="Reznik G."/>
            <person name="Los T."/>
            <person name="Lykidis A."/>
            <person name="Bhattacharyya A."/>
            <person name="Bartman A."/>
            <person name="Gardner W."/>
            <person name="Grechkin G."/>
            <person name="Zhu L."/>
            <person name="Vasieva O."/>
            <person name="Chu L."/>
            <person name="Kogan Y."/>
            <person name="Chaga O."/>
            <person name="Goltsman E."/>
            <person name="Bernal A."/>
            <person name="Larsen N."/>
            <person name="D'Souza M."/>
            <person name="Walunas T."/>
            <person name="Pusch G."/>
            <person name="Haselkorn R."/>
            <person name="Fonstein M."/>
            <person name="Kyrpides N."/>
            <person name="Overbeek R."/>
        </authorList>
    </citation>
    <scope>NUCLEOTIDE SEQUENCE [LARGE SCALE GENOMIC DNA]</scope>
    <source>
        <strain evidence="12">ATCC 25586</strain>
    </source>
</reference>
<evidence type="ECO:0000256" key="5">
    <source>
        <dbReference type="ARBA" id="ARBA00013950"/>
    </source>
</evidence>
<evidence type="ECO:0000256" key="9">
    <source>
        <dbReference type="NCBIfam" id="TIGR00187"/>
    </source>
</evidence>
<feature type="domain" description="Lumazine-binding" evidence="11">
    <location>
        <begin position="130"/>
        <end position="226"/>
    </location>
</feature>
<dbReference type="GO" id="GO:0004746">
    <property type="term" value="F:riboflavin synthase activity"/>
    <property type="evidence" value="ECO:0000318"/>
    <property type="project" value="GO_Central"/>
</dbReference>
<evidence type="ECO:0000256" key="10">
    <source>
        <dbReference type="PROSITE-ProRule" id="PRU00524"/>
    </source>
</evidence>
<evidence type="ECO:0000313" key="12">
    <source>
        <dbReference type="EMBL" id="AAL93633.1"/>
    </source>
</evidence>
<dbReference type="PaxDb" id="190304-FN1507"/>
<dbReference type="InterPro" id="IPR017938">
    <property type="entry name" value="Riboflavin_synthase-like_b-brl"/>
</dbReference>
<dbReference type="NCBIfam" id="TIGR00187">
    <property type="entry name" value="ribE"/>
    <property type="match status" value="1"/>
</dbReference>
<comment type="catalytic activity">
    <reaction evidence="1">
        <text>2 6,7-dimethyl-8-(1-D-ribityl)lumazine + H(+) = 5-amino-6-(D-ribitylamino)uracil + riboflavin</text>
        <dbReference type="Rhea" id="RHEA:20772"/>
        <dbReference type="ChEBI" id="CHEBI:15378"/>
        <dbReference type="ChEBI" id="CHEBI:15934"/>
        <dbReference type="ChEBI" id="CHEBI:57986"/>
        <dbReference type="ChEBI" id="CHEBI:58201"/>
        <dbReference type="EC" id="2.5.1.9"/>
    </reaction>
</comment>
<name>Q8RIR2_FUSNN</name>
<dbReference type="PIRSF" id="PIRSF000498">
    <property type="entry name" value="Riboflavin_syn_A"/>
    <property type="match status" value="1"/>
</dbReference>
<dbReference type="Gene3D" id="2.40.30.20">
    <property type="match status" value="2"/>
</dbReference>
<evidence type="ECO:0000259" key="11">
    <source>
        <dbReference type="PROSITE" id="PS51177"/>
    </source>
</evidence>
<dbReference type="InParanoid" id="Q8RIR2"/>
<keyword evidence="8" id="KW-0677">Repeat</keyword>
<keyword evidence="7 12" id="KW-0808">Transferase</keyword>
<evidence type="ECO:0000256" key="8">
    <source>
        <dbReference type="ARBA" id="ARBA00022737"/>
    </source>
</evidence>
<evidence type="ECO:0000256" key="6">
    <source>
        <dbReference type="ARBA" id="ARBA00022619"/>
    </source>
</evidence>
<dbReference type="PROSITE" id="PS51177">
    <property type="entry name" value="LUMAZINE_BIND"/>
    <property type="match status" value="2"/>
</dbReference>
<dbReference type="EC" id="2.5.1.9" evidence="4 9"/>
<dbReference type="Pfam" id="PF00677">
    <property type="entry name" value="Lum_binding"/>
    <property type="match status" value="2"/>
</dbReference>
<keyword evidence="6" id="KW-0686">Riboflavin biosynthesis</keyword>
<dbReference type="EMBL" id="AE009951">
    <property type="protein sequence ID" value="AAL93633.1"/>
    <property type="molecule type" value="Genomic_DNA"/>
</dbReference>
<dbReference type="EnsemblBacteria" id="AAL93633">
    <property type="protein sequence ID" value="AAL93633"/>
    <property type="gene ID" value="FN1507"/>
</dbReference>
<dbReference type="PATRIC" id="fig|190304.8.peg.12"/>